<name>G7DZK9_MIXOS</name>
<feature type="compositionally biased region" description="Low complexity" evidence="1">
    <location>
        <begin position="435"/>
        <end position="450"/>
    </location>
</feature>
<feature type="compositionally biased region" description="Low complexity" evidence="1">
    <location>
        <begin position="197"/>
        <end position="213"/>
    </location>
</feature>
<keyword evidence="3" id="KW-1185">Reference proteome</keyword>
<dbReference type="RefSeq" id="XP_014565744.1">
    <property type="nucleotide sequence ID" value="XM_014710258.1"/>
</dbReference>
<feature type="region of interest" description="Disordered" evidence="1">
    <location>
        <begin position="362"/>
        <end position="390"/>
    </location>
</feature>
<proteinExistence type="predicted"/>
<evidence type="ECO:0000313" key="2">
    <source>
        <dbReference type="EMBL" id="GAA96019.1"/>
    </source>
</evidence>
<dbReference type="AlphaFoldDB" id="G7DZK9"/>
<protein>
    <submittedName>
        <fullName evidence="2">Uncharacterized protein</fullName>
    </submittedName>
</protein>
<evidence type="ECO:0000313" key="3">
    <source>
        <dbReference type="Proteomes" id="UP000009131"/>
    </source>
</evidence>
<accession>G7DZK9</accession>
<dbReference type="HOGENOM" id="CLU_524855_0_0_1"/>
<feature type="region of interest" description="Disordered" evidence="1">
    <location>
        <begin position="1"/>
        <end position="252"/>
    </location>
</feature>
<dbReference type="InParanoid" id="G7DZK9"/>
<feature type="region of interest" description="Disordered" evidence="1">
    <location>
        <begin position="421"/>
        <end position="463"/>
    </location>
</feature>
<gene>
    <name evidence="2" type="primary">Mo02679</name>
    <name evidence="2" type="ORF">E5Q_02679</name>
</gene>
<sequence>MSRIPPRIAGKEDIAPAGQRPQPSLHKAKSNVQLATHRTPLQENSNARHERAMSNEGFISAGSDTEASALSLGPRMKKLSPAPWDMDKQAAGAPSSKLLASPFSAGKPKARHTGLKAILTKSDDGHSQDDTTNCSTPKSPSAKSVKSSRSRKNSMASLSDAGHSHLTTCADAPPVPLLRESKYVSPSGARPEDKSLSPFFAPTASPTPSAAVSHRTISEPPSPAPLPSPSLQPAPLPAYEMPSSPIGSVMPSTTQTVPTFKLISLHDAQALARDKAAAAVAARKAANPDWDDAAPLDAFSGDENAITRGSAPSKATKAHRKTGFLGMFKSKADEDDISSWPKLNINSPPSPKPFPELALPAISEPVSQSPAQLSPPVLLSPGGTTSLEPPSLTLRPVSMFSASTSFGLYLDENRADGIAEESELPSPALSGQDELLPSPSTAASSLGPSSIQSFEVKKPSSSTDPAVMALYEQILKARSSWRSQMKVLETQVDSLTTEVTRLRQEKSSPQLCKHCHADL</sequence>
<reference evidence="2 3" key="1">
    <citation type="journal article" date="2011" name="J. Gen. Appl. Microbiol.">
        <title>Draft genome sequencing of the enigmatic basidiomycete Mixia osmundae.</title>
        <authorList>
            <person name="Nishida H."/>
            <person name="Nagatsuka Y."/>
            <person name="Sugiyama J."/>
        </authorList>
    </citation>
    <scope>NUCLEOTIDE SEQUENCE [LARGE SCALE GENOMIC DNA]</scope>
    <source>
        <strain evidence="3">CBS 9802 / IAM 14324 / JCM 22182 / KY 12970</strain>
    </source>
</reference>
<reference evidence="2 3" key="2">
    <citation type="journal article" date="2012" name="Open Biol.">
        <title>Characteristics of nucleosomes and linker DNA regions on the genome of the basidiomycete Mixia osmundae revealed by mono- and dinucleosome mapping.</title>
        <authorList>
            <person name="Nishida H."/>
            <person name="Kondo S."/>
            <person name="Matsumoto T."/>
            <person name="Suzuki Y."/>
            <person name="Yoshikawa H."/>
            <person name="Taylor T.D."/>
            <person name="Sugiyama J."/>
        </authorList>
    </citation>
    <scope>NUCLEOTIDE SEQUENCE [LARGE SCALE GENOMIC DNA]</scope>
    <source>
        <strain evidence="3">CBS 9802 / IAM 14324 / JCM 22182 / KY 12970</strain>
    </source>
</reference>
<organism evidence="2 3">
    <name type="scientific">Mixia osmundae (strain CBS 9802 / IAM 14324 / JCM 22182 / KY 12970)</name>
    <dbReference type="NCBI Taxonomy" id="764103"/>
    <lineage>
        <taxon>Eukaryota</taxon>
        <taxon>Fungi</taxon>
        <taxon>Dikarya</taxon>
        <taxon>Basidiomycota</taxon>
        <taxon>Pucciniomycotina</taxon>
        <taxon>Mixiomycetes</taxon>
        <taxon>Mixiales</taxon>
        <taxon>Mixiaceae</taxon>
        <taxon>Mixia</taxon>
    </lineage>
</organism>
<dbReference type="Proteomes" id="UP000009131">
    <property type="component" value="Unassembled WGS sequence"/>
</dbReference>
<feature type="compositionally biased region" description="Polar residues" evidence="1">
    <location>
        <begin position="30"/>
        <end position="45"/>
    </location>
</feature>
<comment type="caution">
    <text evidence="2">The sequence shown here is derived from an EMBL/GenBank/DDBJ whole genome shotgun (WGS) entry which is preliminary data.</text>
</comment>
<feature type="compositionally biased region" description="Pro residues" evidence="1">
    <location>
        <begin position="220"/>
        <end position="236"/>
    </location>
</feature>
<dbReference type="EMBL" id="BABT02000071">
    <property type="protein sequence ID" value="GAA96019.1"/>
    <property type="molecule type" value="Genomic_DNA"/>
</dbReference>
<feature type="compositionally biased region" description="Low complexity" evidence="1">
    <location>
        <begin position="135"/>
        <end position="145"/>
    </location>
</feature>
<evidence type="ECO:0000256" key="1">
    <source>
        <dbReference type="SAM" id="MobiDB-lite"/>
    </source>
</evidence>